<dbReference type="InterPro" id="IPR020084">
    <property type="entry name" value="NUDIX_hydrolase_CS"/>
</dbReference>
<dbReference type="PROSITE" id="PS00893">
    <property type="entry name" value="NUDIX_BOX"/>
    <property type="match status" value="1"/>
</dbReference>
<comment type="caution">
    <text evidence="7">The sequence shown here is derived from an EMBL/GenBank/DDBJ whole genome shotgun (WGS) entry which is preliminary data.</text>
</comment>
<dbReference type="Pfam" id="PF00293">
    <property type="entry name" value="NUDIX"/>
    <property type="match status" value="1"/>
</dbReference>
<keyword evidence="3" id="KW-0479">Metal-binding</keyword>
<gene>
    <name evidence="7" type="ORF">FKZ61_08635</name>
</gene>
<keyword evidence="8" id="KW-1185">Reference proteome</keyword>
<dbReference type="PANTHER" id="PTHR43758:SF2">
    <property type="entry name" value="OXIDIZED PURINE NUCLEOSIDE TRIPHOSPHATE HYDROLASE"/>
    <property type="match status" value="1"/>
</dbReference>
<dbReference type="InterPro" id="IPR000086">
    <property type="entry name" value="NUDIX_hydrolase_dom"/>
</dbReference>
<dbReference type="AlphaFoldDB" id="A0A540VHH4"/>
<dbReference type="OrthoDB" id="9804563at2"/>
<reference evidence="7 8" key="1">
    <citation type="submission" date="2019-06" db="EMBL/GenBank/DDBJ databases">
        <title>Genome sequence of Litorilinea aerophila BAA-2444.</title>
        <authorList>
            <person name="Maclea K.S."/>
            <person name="Maurais E.G."/>
            <person name="Iannazzi L.C."/>
        </authorList>
    </citation>
    <scope>NUCLEOTIDE SEQUENCE [LARGE SCALE GENOMIC DNA]</scope>
    <source>
        <strain evidence="7 8">ATCC BAA-2444</strain>
    </source>
</reference>
<dbReference type="GO" id="GO:0016818">
    <property type="term" value="F:hydrolase activity, acting on acid anhydrides, in phosphorus-containing anhydrides"/>
    <property type="evidence" value="ECO:0007669"/>
    <property type="project" value="TreeGrafter"/>
</dbReference>
<dbReference type="InterPro" id="IPR015797">
    <property type="entry name" value="NUDIX_hydrolase-like_dom_sf"/>
</dbReference>
<evidence type="ECO:0000256" key="5">
    <source>
        <dbReference type="ARBA" id="ARBA00022842"/>
    </source>
</evidence>
<organism evidence="7 8">
    <name type="scientific">Litorilinea aerophila</name>
    <dbReference type="NCBI Taxonomy" id="1204385"/>
    <lineage>
        <taxon>Bacteria</taxon>
        <taxon>Bacillati</taxon>
        <taxon>Chloroflexota</taxon>
        <taxon>Caldilineae</taxon>
        <taxon>Caldilineales</taxon>
        <taxon>Caldilineaceae</taxon>
        <taxon>Litorilinea</taxon>
    </lineage>
</organism>
<dbReference type="EMBL" id="VIGC01000009">
    <property type="protein sequence ID" value="TQE96142.1"/>
    <property type="molecule type" value="Genomic_DNA"/>
</dbReference>
<dbReference type="SUPFAM" id="SSF55811">
    <property type="entry name" value="Nudix"/>
    <property type="match status" value="1"/>
</dbReference>
<protein>
    <submittedName>
        <fullName evidence="7">NUDIX domain-containing protein</fullName>
    </submittedName>
</protein>
<evidence type="ECO:0000256" key="4">
    <source>
        <dbReference type="ARBA" id="ARBA00022801"/>
    </source>
</evidence>
<feature type="domain" description="Nudix hydrolase" evidence="6">
    <location>
        <begin position="20"/>
        <end position="155"/>
    </location>
</feature>
<evidence type="ECO:0000256" key="1">
    <source>
        <dbReference type="ARBA" id="ARBA00001946"/>
    </source>
</evidence>
<comment type="similarity">
    <text evidence="2">Belongs to the Nudix hydrolase family.</text>
</comment>
<dbReference type="RefSeq" id="WP_141609695.1">
    <property type="nucleotide sequence ID" value="NZ_VIGC02000009.1"/>
</dbReference>
<evidence type="ECO:0000259" key="6">
    <source>
        <dbReference type="PROSITE" id="PS51462"/>
    </source>
</evidence>
<dbReference type="PROSITE" id="PS51462">
    <property type="entry name" value="NUDIX"/>
    <property type="match status" value="1"/>
</dbReference>
<dbReference type="Gene3D" id="3.90.79.10">
    <property type="entry name" value="Nucleoside Triphosphate Pyrophosphohydrolase"/>
    <property type="match status" value="1"/>
</dbReference>
<keyword evidence="5" id="KW-0460">Magnesium</keyword>
<name>A0A540VHH4_9CHLR</name>
<sequence length="184" mass="20185">MNVSEQGVPGPGQRRHQVIPRTLIFLTSVNPTTGGREVLLLKGAPTKRLWANRYNGLGGHVEADEDIHSAARRELREEAGIQVDRLTLRGIVHIQTSTDEQAPRPGVLVFVFHGVSPSREVQTTDEGTPEWIPVNALGSYPLVDDLYELIPRALRPGPIFFGHYRPLADGTMAYAFTEGGDDPG</sequence>
<keyword evidence="4" id="KW-0378">Hydrolase</keyword>
<comment type="cofactor">
    <cofactor evidence="1">
        <name>Mg(2+)</name>
        <dbReference type="ChEBI" id="CHEBI:18420"/>
    </cofactor>
</comment>
<dbReference type="GO" id="GO:0046872">
    <property type="term" value="F:metal ion binding"/>
    <property type="evidence" value="ECO:0007669"/>
    <property type="project" value="UniProtKB-KW"/>
</dbReference>
<dbReference type="Proteomes" id="UP000317371">
    <property type="component" value="Unassembled WGS sequence"/>
</dbReference>
<accession>A0A540VHH4</accession>
<dbReference type="GO" id="GO:0005737">
    <property type="term" value="C:cytoplasm"/>
    <property type="evidence" value="ECO:0007669"/>
    <property type="project" value="TreeGrafter"/>
</dbReference>
<evidence type="ECO:0000313" key="8">
    <source>
        <dbReference type="Proteomes" id="UP000317371"/>
    </source>
</evidence>
<dbReference type="PANTHER" id="PTHR43758">
    <property type="entry name" value="7,8-DIHYDRO-8-OXOGUANINE TRIPHOSPHATASE"/>
    <property type="match status" value="1"/>
</dbReference>
<proteinExistence type="inferred from homology"/>
<evidence type="ECO:0000256" key="3">
    <source>
        <dbReference type="ARBA" id="ARBA00022723"/>
    </source>
</evidence>
<evidence type="ECO:0000256" key="2">
    <source>
        <dbReference type="ARBA" id="ARBA00005582"/>
    </source>
</evidence>
<dbReference type="InParanoid" id="A0A540VHH4"/>
<dbReference type="CDD" id="cd18886">
    <property type="entry name" value="NUDIX_MutT_Nudt1"/>
    <property type="match status" value="1"/>
</dbReference>
<evidence type="ECO:0000313" key="7">
    <source>
        <dbReference type="EMBL" id="TQE96142.1"/>
    </source>
</evidence>